<feature type="compositionally biased region" description="Low complexity" evidence="1">
    <location>
        <begin position="212"/>
        <end position="225"/>
    </location>
</feature>
<dbReference type="RefSeq" id="WP_306887350.1">
    <property type="nucleotide sequence ID" value="NZ_JAUSUL010000005.1"/>
</dbReference>
<evidence type="ECO:0000256" key="1">
    <source>
        <dbReference type="SAM" id="MobiDB-lite"/>
    </source>
</evidence>
<dbReference type="InterPro" id="IPR036709">
    <property type="entry name" value="Autotransporte_beta_dom_sf"/>
</dbReference>
<feature type="region of interest" description="Disordered" evidence="1">
    <location>
        <begin position="138"/>
        <end position="262"/>
    </location>
</feature>
<dbReference type="InterPro" id="IPR005546">
    <property type="entry name" value="Autotransporte_beta"/>
</dbReference>
<keyword evidence="4" id="KW-1185">Reference proteome</keyword>
<dbReference type="NCBIfam" id="TIGR01414">
    <property type="entry name" value="autotrans_barl"/>
    <property type="match status" value="1"/>
</dbReference>
<dbReference type="Proteomes" id="UP001229244">
    <property type="component" value="Unassembled WGS sequence"/>
</dbReference>
<evidence type="ECO:0000259" key="2">
    <source>
        <dbReference type="PROSITE" id="PS51208"/>
    </source>
</evidence>
<name>A0AAE3VSQ0_9HYPH</name>
<dbReference type="AlphaFoldDB" id="A0AAE3VSQ0"/>
<protein>
    <recommendedName>
        <fullName evidence="2">Autotransporter domain-containing protein</fullName>
    </recommendedName>
</protein>
<sequence>MFALAGLVDATLNSADAQNCRDQGGLRYLGNSTDSSQSIWLSGTVAGDFELEAAQGSQVVDDWSQARKGLHVSRSPVVSSGNGGTHRLFSTGGNKPCLIDTQNQRGGIALPPNVTLPGIVLPPIGSLFPDFQLPSLPGGGATPPIARLPSRPGAGVTPPIATRPPSGVTPGVPSRPPSGVVPPVGTLPSRPGGGVTPPIGTLPPGGGGPTDPGGVVPPVGSRPVTPVQPPDPSQPHGPGGYPRPVSPTQNEGMAAEQAGVPEDPCFDAVDERLSDEALEERRRRCVPALLQGPPLTPGRDLTPVSLWNAWSDAKLIGVSDRRFGLDMESLLGSAAIGLDRRVTENLILGMTLSFDQGRTTGYDGSMEVDTQGVSVGPYVAFRLSQHWAADASLSVGLSDSDLSLSVLDGSYRTRQATATVDLYGQYMVHGFFVRPKLTATYSYIDTETYDLAGTVRGRPVAVEIPGDSFGYGVATVSAEVSRLFVLPDGNAIMPFAEIGIDYEYERPNDGAILTGDLALATPSPWAGSLEVGARMLFSNVVQVETSGAYRSFGQANLDIWEGHLNVSIAF</sequence>
<feature type="compositionally biased region" description="Pro residues" evidence="1">
    <location>
        <begin position="226"/>
        <end position="235"/>
    </location>
</feature>
<evidence type="ECO:0000313" key="3">
    <source>
        <dbReference type="EMBL" id="MDQ0317431.1"/>
    </source>
</evidence>
<feature type="compositionally biased region" description="Low complexity" evidence="1">
    <location>
        <begin position="163"/>
        <end position="172"/>
    </location>
</feature>
<gene>
    <name evidence="3" type="ORF">J2S73_003915</name>
</gene>
<dbReference type="Gene3D" id="2.40.128.130">
    <property type="entry name" value="Autotransporter beta-domain"/>
    <property type="match status" value="1"/>
</dbReference>
<dbReference type="EMBL" id="JAUSUL010000005">
    <property type="protein sequence ID" value="MDQ0317431.1"/>
    <property type="molecule type" value="Genomic_DNA"/>
</dbReference>
<dbReference type="InterPro" id="IPR006315">
    <property type="entry name" value="OM_autotransptr_brl_dom"/>
</dbReference>
<dbReference type="Pfam" id="PF03797">
    <property type="entry name" value="Autotransporter"/>
    <property type="match status" value="1"/>
</dbReference>
<dbReference type="SUPFAM" id="SSF103515">
    <property type="entry name" value="Autotransporter"/>
    <property type="match status" value="1"/>
</dbReference>
<proteinExistence type="predicted"/>
<evidence type="ECO:0000313" key="4">
    <source>
        <dbReference type="Proteomes" id="UP001229244"/>
    </source>
</evidence>
<comment type="caution">
    <text evidence="3">The sequence shown here is derived from an EMBL/GenBank/DDBJ whole genome shotgun (WGS) entry which is preliminary data.</text>
</comment>
<reference evidence="3" key="1">
    <citation type="submission" date="2023-07" db="EMBL/GenBank/DDBJ databases">
        <title>Genomic Encyclopedia of Type Strains, Phase IV (KMG-IV): sequencing the most valuable type-strain genomes for metagenomic binning, comparative biology and taxonomic classification.</title>
        <authorList>
            <person name="Goeker M."/>
        </authorList>
    </citation>
    <scope>NUCLEOTIDE SEQUENCE</scope>
    <source>
        <strain evidence="3">DSM 21202</strain>
    </source>
</reference>
<feature type="domain" description="Autotransporter" evidence="2">
    <location>
        <begin position="302"/>
        <end position="570"/>
    </location>
</feature>
<dbReference type="PROSITE" id="PS51208">
    <property type="entry name" value="AUTOTRANSPORTER"/>
    <property type="match status" value="1"/>
</dbReference>
<accession>A0AAE3VSQ0</accession>
<dbReference type="SMART" id="SM00869">
    <property type="entry name" value="Autotransporter"/>
    <property type="match status" value="1"/>
</dbReference>
<dbReference type="GO" id="GO:0019867">
    <property type="term" value="C:outer membrane"/>
    <property type="evidence" value="ECO:0007669"/>
    <property type="project" value="InterPro"/>
</dbReference>
<organism evidence="3 4">
    <name type="scientific">Amorphus orientalis</name>
    <dbReference type="NCBI Taxonomy" id="649198"/>
    <lineage>
        <taxon>Bacteria</taxon>
        <taxon>Pseudomonadati</taxon>
        <taxon>Pseudomonadota</taxon>
        <taxon>Alphaproteobacteria</taxon>
        <taxon>Hyphomicrobiales</taxon>
        <taxon>Amorphaceae</taxon>
        <taxon>Amorphus</taxon>
    </lineage>
</organism>